<protein>
    <recommendedName>
        <fullName evidence="4">Trypsin-like peptidase domain-containing protein</fullName>
    </recommendedName>
</protein>
<name>A0A7X0NT08_9ACTN</name>
<dbReference type="AlphaFoldDB" id="A0A7X0NT08"/>
<dbReference type="InterPro" id="IPR009003">
    <property type="entry name" value="Peptidase_S1_PA"/>
</dbReference>
<dbReference type="Gene3D" id="2.40.10.120">
    <property type="match status" value="1"/>
</dbReference>
<evidence type="ECO:0008006" key="4">
    <source>
        <dbReference type="Google" id="ProtNLM"/>
    </source>
</evidence>
<dbReference type="EMBL" id="JACHMI010000001">
    <property type="protein sequence ID" value="MBB6549084.1"/>
    <property type="molecule type" value="Genomic_DNA"/>
</dbReference>
<feature type="coiled-coil region" evidence="1">
    <location>
        <begin position="445"/>
        <end position="472"/>
    </location>
</feature>
<keyword evidence="1" id="KW-0175">Coiled coil</keyword>
<comment type="caution">
    <text evidence="2">The sequence shown here is derived from an EMBL/GenBank/DDBJ whole genome shotgun (WGS) entry which is preliminary data.</text>
</comment>
<evidence type="ECO:0000256" key="1">
    <source>
        <dbReference type="SAM" id="Coils"/>
    </source>
</evidence>
<dbReference type="Proteomes" id="UP000565579">
    <property type="component" value="Unassembled WGS sequence"/>
</dbReference>
<proteinExistence type="predicted"/>
<dbReference type="Pfam" id="PF13365">
    <property type="entry name" value="Trypsin_2"/>
    <property type="match status" value="1"/>
</dbReference>
<evidence type="ECO:0000313" key="2">
    <source>
        <dbReference type="EMBL" id="MBB6549084.1"/>
    </source>
</evidence>
<accession>A0A7X0NT08</accession>
<evidence type="ECO:0000313" key="3">
    <source>
        <dbReference type="Proteomes" id="UP000565579"/>
    </source>
</evidence>
<sequence length="563" mass="60658">MGGVFIHDRAGRHRRTLMSGPPLPGRATEPWRVRIRDTAGNIRGAGVSLTDGYVLTCAHVLDGTGGEVVVDFVALGDPVSLPARVRPELFVGPDEAGCGDVALIELDRHQPGGLDATLRRTALGWPREVRVFGFPGDVPYGVHTRATLAGQSGPHGEWLQMNGLGPHEPRVRAGFSGAGVVDAETGDVLGIVVGEYTGEAVAMSWMIPVETIVSHLPMALRWVTGESYADESFAEPSRPGADQAGITRRAIDWLNKRDTGDTLLVVLGRDAEAIRWITAVSGREQRSGITPAPGEPVPVPGSIDVAVDASRRSPDDVARRILVRAGIRLDGEVPPAARIRAGVPPMTIVMHGIDEAERPGELLEGVLRPLAENGSRLVLVFRSESSTHLRTVRSWPVGTPAYRVERLAERLADLQALEQRVLGLLAKVVDRTPADWRHGRLAGELKRLRAGLPDADEELRRLLERCERATARASRTFASHEKRLLRMKAERDRLRGLLGAYHATAGGAGLAEDLGLAPLYEAAYQALWRFPTDLAAAGGAVEAYQRAIWRALGMGSTGDGDLL</sequence>
<organism evidence="2 3">
    <name type="scientific">Nonomuraea rubra</name>
    <dbReference type="NCBI Taxonomy" id="46180"/>
    <lineage>
        <taxon>Bacteria</taxon>
        <taxon>Bacillati</taxon>
        <taxon>Actinomycetota</taxon>
        <taxon>Actinomycetes</taxon>
        <taxon>Streptosporangiales</taxon>
        <taxon>Streptosporangiaceae</taxon>
        <taxon>Nonomuraea</taxon>
    </lineage>
</organism>
<gene>
    <name evidence="2" type="ORF">HD593_003879</name>
</gene>
<keyword evidence="3" id="KW-1185">Reference proteome</keyword>
<reference evidence="2 3" key="1">
    <citation type="submission" date="2020-08" db="EMBL/GenBank/DDBJ databases">
        <title>Sequencing the genomes of 1000 actinobacteria strains.</title>
        <authorList>
            <person name="Klenk H.-P."/>
        </authorList>
    </citation>
    <scope>NUCLEOTIDE SEQUENCE [LARGE SCALE GENOMIC DNA]</scope>
    <source>
        <strain evidence="2 3">DSM 43768</strain>
    </source>
</reference>
<dbReference type="RefSeq" id="WP_185103468.1">
    <property type="nucleotide sequence ID" value="NZ_BAAAXY010000235.1"/>
</dbReference>
<dbReference type="SUPFAM" id="SSF50494">
    <property type="entry name" value="Trypsin-like serine proteases"/>
    <property type="match status" value="1"/>
</dbReference>